<evidence type="ECO:0000313" key="2">
    <source>
        <dbReference type="Proteomes" id="UP001216253"/>
    </source>
</evidence>
<organism evidence="1 2">
    <name type="scientific">Novosphingobium album</name>
    <name type="common">ex Liu et al. 2023</name>
    <dbReference type="NCBI Taxonomy" id="3031130"/>
    <lineage>
        <taxon>Bacteria</taxon>
        <taxon>Pseudomonadati</taxon>
        <taxon>Pseudomonadota</taxon>
        <taxon>Alphaproteobacteria</taxon>
        <taxon>Sphingomonadales</taxon>
        <taxon>Sphingomonadaceae</taxon>
        <taxon>Novosphingobium</taxon>
    </lineage>
</organism>
<evidence type="ECO:0000313" key="1">
    <source>
        <dbReference type="EMBL" id="MDE8650631.1"/>
    </source>
</evidence>
<protein>
    <recommendedName>
        <fullName evidence="3">Phasin family protein</fullName>
    </recommendedName>
</protein>
<proteinExistence type="predicted"/>
<gene>
    <name evidence="1" type="ORF">PYV00_02730</name>
</gene>
<reference evidence="1 2" key="1">
    <citation type="submission" date="2023-03" db="EMBL/GenBank/DDBJ databases">
        <title>NovoSphingobium album sp. nov. isolated from polycyclic aromatic hydrocarbons- and heavy-metal polluted soil.</title>
        <authorList>
            <person name="Liu Z."/>
            <person name="Wang K."/>
        </authorList>
    </citation>
    <scope>NUCLEOTIDE SEQUENCE [LARGE SCALE GENOMIC DNA]</scope>
    <source>
        <strain evidence="1 2">H3SJ31-1</strain>
    </source>
</reference>
<name>A0ABT5WKR3_9SPHN</name>
<sequence>MTFPFEHAVAIAGANRQLAAKCFEIARTTGARQVAIGTQALGSFFEPGKFPEVVQEAAQNRQVFIDDTKAAFEEWRENAGDLFSPGRDTLQLVAVFEPLRAFFLAPLETVANSFATAARVPAADTAGSKT</sequence>
<keyword evidence="2" id="KW-1185">Reference proteome</keyword>
<dbReference type="EMBL" id="JARESE010000007">
    <property type="protein sequence ID" value="MDE8650631.1"/>
    <property type="molecule type" value="Genomic_DNA"/>
</dbReference>
<accession>A0ABT5WKR3</accession>
<dbReference type="Proteomes" id="UP001216253">
    <property type="component" value="Unassembled WGS sequence"/>
</dbReference>
<evidence type="ECO:0008006" key="3">
    <source>
        <dbReference type="Google" id="ProtNLM"/>
    </source>
</evidence>
<comment type="caution">
    <text evidence="1">The sequence shown here is derived from an EMBL/GenBank/DDBJ whole genome shotgun (WGS) entry which is preliminary data.</text>
</comment>
<dbReference type="RefSeq" id="WP_275226711.1">
    <property type="nucleotide sequence ID" value="NZ_JARESE010000007.1"/>
</dbReference>